<dbReference type="EMBL" id="OP056089">
    <property type="protein sequence ID" value="UYD72108.1"/>
    <property type="molecule type" value="Genomic_DNA"/>
</dbReference>
<name>A0A9X9NZS4_9CAUD</name>
<reference evidence="1" key="1">
    <citation type="submission" date="2022-07" db="EMBL/GenBank/DDBJ databases">
        <authorList>
            <person name="Liu S."/>
        </authorList>
    </citation>
    <scope>NUCLEOTIDE SEQUENCE</scope>
</reference>
<evidence type="ECO:0000313" key="2">
    <source>
        <dbReference type="Proteomes" id="UP001163333"/>
    </source>
</evidence>
<proteinExistence type="predicted"/>
<keyword evidence="2" id="KW-1185">Reference proteome</keyword>
<dbReference type="Gene3D" id="1.10.3210.10">
    <property type="entry name" value="Hypothetical protein af1432"/>
    <property type="match status" value="1"/>
</dbReference>
<dbReference type="KEGG" id="vg:80832263"/>
<evidence type="ECO:0000313" key="1">
    <source>
        <dbReference type="EMBL" id="UYD72108.1"/>
    </source>
</evidence>
<dbReference type="GeneID" id="80832263"/>
<dbReference type="Pfam" id="PF12917">
    <property type="entry name" value="YfbR-like"/>
    <property type="match status" value="1"/>
</dbReference>
<protein>
    <submittedName>
        <fullName evidence="1">Uncharacterized protein</fullName>
    </submittedName>
</protein>
<organism evidence="1 2">
    <name type="scientific">Vibrio phage vB_VpaM_VPs20</name>
    <dbReference type="NCBI Taxonomy" id="2978980"/>
    <lineage>
        <taxon>Viruses</taxon>
        <taxon>Duplodnaviria</taxon>
        <taxon>Heunggongvirae</taxon>
        <taxon>Uroviricota</taxon>
        <taxon>Caudoviricetes</taxon>
        <taxon>Chaseviridae</taxon>
        <taxon>Nefertitivirinae</taxon>
        <taxon>Liaoningvirus</taxon>
        <taxon>Liaoningvirus VPs20</taxon>
    </lineage>
</organism>
<accession>A0A9X9NZS4</accession>
<dbReference type="Proteomes" id="UP001163333">
    <property type="component" value="Segment"/>
</dbReference>
<dbReference type="RefSeq" id="YP_010845113.1">
    <property type="nucleotide sequence ID" value="NC_079185.1"/>
</dbReference>
<dbReference type="SUPFAM" id="SSF109604">
    <property type="entry name" value="HD-domain/PDEase-like"/>
    <property type="match status" value="1"/>
</dbReference>
<sequence length="175" mass="19879">MSIKTIETILDSGYVQRFHAQPHMPKQDLAQHQWRVAMLLHHFYTHVPPEAVYYALTHDCAELATGDIPSPVKRASESIRDAVSAVEDDFNAEHRTGDMNAIASHPVSSLWRSRVKLCDMIEGLRFCAECVMTGNQFAKDVGKKWLEYLDSYPAPQTEEMVMFIAKQNKILTGEK</sequence>